<comment type="caution">
    <text evidence="4">The sequence shown here is derived from an EMBL/GenBank/DDBJ whole genome shotgun (WGS) entry which is preliminary data.</text>
</comment>
<dbReference type="PROSITE" id="PS51371">
    <property type="entry name" value="CBS"/>
    <property type="match status" value="2"/>
</dbReference>
<protein>
    <submittedName>
        <fullName evidence="4">CBS domain containing membrane protein</fullName>
    </submittedName>
</protein>
<name>Q1JY29_DESA6</name>
<dbReference type="EMBL" id="AAEW02000013">
    <property type="protein sequence ID" value="EAT15167.1"/>
    <property type="molecule type" value="Genomic_DNA"/>
</dbReference>
<dbReference type="Gene3D" id="3.10.580.10">
    <property type="entry name" value="CBS-domain"/>
    <property type="match status" value="1"/>
</dbReference>
<organism evidence="4 5">
    <name type="scientific">Desulfuromonas acetoxidans (strain DSM 684 / 11070)</name>
    <dbReference type="NCBI Taxonomy" id="281689"/>
    <lineage>
        <taxon>Bacteria</taxon>
        <taxon>Pseudomonadati</taxon>
        <taxon>Thermodesulfobacteriota</taxon>
        <taxon>Desulfuromonadia</taxon>
        <taxon>Desulfuromonadales</taxon>
        <taxon>Desulfuromonadaceae</taxon>
        <taxon>Desulfuromonas</taxon>
    </lineage>
</organism>
<sequence>MLKAKDIMTVDVYSVQENTEIKAFAALLEETGVSTMPVVDGDNILVGVVSATDLIDRDKPLHIPTVVSLFDWVIYLESEKNFEEQVQRISAQTVGEICTKPAISCTPETPVSEIADLMVTKKIHLIPVVNGEQLVGVVARLDIVKSLGA</sequence>
<reference evidence="4" key="1">
    <citation type="submission" date="2006-05" db="EMBL/GenBank/DDBJ databases">
        <title>Annotation of the draft genome assembly of Desulfuromonas acetoxidans DSM 684.</title>
        <authorList>
            <consortium name="US DOE Joint Genome Institute (JGI-ORNL)"/>
            <person name="Larimer F."/>
            <person name="Land M."/>
            <person name="Hauser L."/>
        </authorList>
    </citation>
    <scope>NUCLEOTIDE SEQUENCE [LARGE SCALE GENOMIC DNA]</scope>
    <source>
        <strain evidence="4">DSM 684</strain>
    </source>
</reference>
<dbReference type="OrthoDB" id="9790355at2"/>
<evidence type="ECO:0000256" key="2">
    <source>
        <dbReference type="PROSITE-ProRule" id="PRU00703"/>
    </source>
</evidence>
<proteinExistence type="predicted"/>
<dbReference type="InterPro" id="IPR000644">
    <property type="entry name" value="CBS_dom"/>
</dbReference>
<evidence type="ECO:0000313" key="4">
    <source>
        <dbReference type="EMBL" id="EAT15167.1"/>
    </source>
</evidence>
<dbReference type="AlphaFoldDB" id="Q1JY29"/>
<evidence type="ECO:0000259" key="3">
    <source>
        <dbReference type="PROSITE" id="PS51371"/>
    </source>
</evidence>
<accession>Q1JY29</accession>
<dbReference type="InterPro" id="IPR046342">
    <property type="entry name" value="CBS_dom_sf"/>
</dbReference>
<keyword evidence="1 2" id="KW-0129">CBS domain</keyword>
<gene>
    <name evidence="4" type="ORF">Dace_0537</name>
</gene>
<feature type="domain" description="CBS" evidence="3">
    <location>
        <begin position="8"/>
        <end position="65"/>
    </location>
</feature>
<dbReference type="Proteomes" id="UP000005695">
    <property type="component" value="Unassembled WGS sequence"/>
</dbReference>
<dbReference type="SUPFAM" id="SSF54631">
    <property type="entry name" value="CBS-domain pair"/>
    <property type="match status" value="1"/>
</dbReference>
<feature type="domain" description="CBS" evidence="3">
    <location>
        <begin position="98"/>
        <end position="149"/>
    </location>
</feature>
<keyword evidence="5" id="KW-1185">Reference proteome</keyword>
<dbReference type="RefSeq" id="WP_006001430.1">
    <property type="nucleotide sequence ID" value="NZ_AAEW02000013.1"/>
</dbReference>
<dbReference type="PANTHER" id="PTHR43080">
    <property type="entry name" value="CBS DOMAIN-CONTAINING PROTEIN CBSX3, MITOCHONDRIAL"/>
    <property type="match status" value="1"/>
</dbReference>
<dbReference type="PANTHER" id="PTHR43080:SF2">
    <property type="entry name" value="CBS DOMAIN-CONTAINING PROTEIN"/>
    <property type="match status" value="1"/>
</dbReference>
<dbReference type="Pfam" id="PF00571">
    <property type="entry name" value="CBS"/>
    <property type="match status" value="2"/>
</dbReference>
<evidence type="ECO:0000313" key="5">
    <source>
        <dbReference type="Proteomes" id="UP000005695"/>
    </source>
</evidence>
<reference evidence="4" key="2">
    <citation type="submission" date="2006-05" db="EMBL/GenBank/DDBJ databases">
        <title>Sequencing of the draft genome and assembly of Desulfuromonas acetoxidans DSM 684.</title>
        <authorList>
            <consortium name="US DOE Joint Genome Institute (JGI-PGF)"/>
            <person name="Copeland A."/>
            <person name="Lucas S."/>
            <person name="Lapidus A."/>
            <person name="Barry K."/>
            <person name="Detter J.C."/>
            <person name="Glavina del Rio T."/>
            <person name="Hammon N."/>
            <person name="Israni S."/>
            <person name="Dalin E."/>
            <person name="Tice H."/>
            <person name="Bruce D."/>
            <person name="Pitluck S."/>
            <person name="Richardson P."/>
        </authorList>
    </citation>
    <scope>NUCLEOTIDE SEQUENCE [LARGE SCALE GENOMIC DNA]</scope>
    <source>
        <strain evidence="4">DSM 684</strain>
    </source>
</reference>
<evidence type="ECO:0000256" key="1">
    <source>
        <dbReference type="ARBA" id="ARBA00023122"/>
    </source>
</evidence>
<dbReference type="SMART" id="SM00116">
    <property type="entry name" value="CBS"/>
    <property type="match status" value="2"/>
</dbReference>
<dbReference type="InterPro" id="IPR051257">
    <property type="entry name" value="Diverse_CBS-Domain"/>
</dbReference>
<dbReference type="CDD" id="cd04586">
    <property type="entry name" value="CBS_pair_BON_assoc"/>
    <property type="match status" value="1"/>
</dbReference>